<gene>
    <name evidence="1" type="ORF">O181_001158</name>
</gene>
<dbReference type="AlphaFoldDB" id="A0A9Q3BA81"/>
<dbReference type="Proteomes" id="UP000765509">
    <property type="component" value="Unassembled WGS sequence"/>
</dbReference>
<reference evidence="1" key="1">
    <citation type="submission" date="2021-03" db="EMBL/GenBank/DDBJ databases">
        <title>Draft genome sequence of rust myrtle Austropuccinia psidii MF-1, a brazilian biotype.</title>
        <authorList>
            <person name="Quecine M.C."/>
            <person name="Pachon D.M.R."/>
            <person name="Bonatelli M.L."/>
            <person name="Correr F.H."/>
            <person name="Franceschini L.M."/>
            <person name="Leite T.F."/>
            <person name="Margarido G.R.A."/>
            <person name="Almeida C.A."/>
            <person name="Ferrarezi J.A."/>
            <person name="Labate C.A."/>
        </authorList>
    </citation>
    <scope>NUCLEOTIDE SEQUENCE</scope>
    <source>
        <strain evidence="1">MF-1</strain>
    </source>
</reference>
<sequence length="144" mass="16011">MALSSPWAPIPQHKVSAYDCFMQEPYRTANRFAPLKSNRSNFAEWLTCLGRVLSVAFNTEMSVDDSPTSLNNQLLEENRAICHFINASILHKFSLCVSITPSRLTAKAFFIAIKACCCPGNRFEKLQIVCGMLTMMVKNGSGTP</sequence>
<dbReference type="OrthoDB" id="2505547at2759"/>
<protein>
    <submittedName>
        <fullName evidence="1">Uncharacterized protein</fullName>
    </submittedName>
</protein>
<accession>A0A9Q3BA81</accession>
<proteinExistence type="predicted"/>
<name>A0A9Q3BA81_9BASI</name>
<dbReference type="EMBL" id="AVOT02000160">
    <property type="protein sequence ID" value="MBW0461443.1"/>
    <property type="molecule type" value="Genomic_DNA"/>
</dbReference>
<evidence type="ECO:0000313" key="2">
    <source>
        <dbReference type="Proteomes" id="UP000765509"/>
    </source>
</evidence>
<keyword evidence="2" id="KW-1185">Reference proteome</keyword>
<organism evidence="1 2">
    <name type="scientific">Austropuccinia psidii MF-1</name>
    <dbReference type="NCBI Taxonomy" id="1389203"/>
    <lineage>
        <taxon>Eukaryota</taxon>
        <taxon>Fungi</taxon>
        <taxon>Dikarya</taxon>
        <taxon>Basidiomycota</taxon>
        <taxon>Pucciniomycotina</taxon>
        <taxon>Pucciniomycetes</taxon>
        <taxon>Pucciniales</taxon>
        <taxon>Sphaerophragmiaceae</taxon>
        <taxon>Austropuccinia</taxon>
    </lineage>
</organism>
<comment type="caution">
    <text evidence="1">The sequence shown here is derived from an EMBL/GenBank/DDBJ whole genome shotgun (WGS) entry which is preliminary data.</text>
</comment>
<evidence type="ECO:0000313" key="1">
    <source>
        <dbReference type="EMBL" id="MBW0461443.1"/>
    </source>
</evidence>